<organism evidence="1 2">
    <name type="scientific">Pluteus cervinus</name>
    <dbReference type="NCBI Taxonomy" id="181527"/>
    <lineage>
        <taxon>Eukaryota</taxon>
        <taxon>Fungi</taxon>
        <taxon>Dikarya</taxon>
        <taxon>Basidiomycota</taxon>
        <taxon>Agaricomycotina</taxon>
        <taxon>Agaricomycetes</taxon>
        <taxon>Agaricomycetidae</taxon>
        <taxon>Agaricales</taxon>
        <taxon>Pluteineae</taxon>
        <taxon>Pluteaceae</taxon>
        <taxon>Pluteus</taxon>
    </lineage>
</organism>
<name>A0ACD3B7K0_9AGAR</name>
<evidence type="ECO:0000313" key="1">
    <source>
        <dbReference type="EMBL" id="TFK74068.1"/>
    </source>
</evidence>
<keyword evidence="2" id="KW-1185">Reference proteome</keyword>
<sequence>MQAEQTFHVPRRIMPFFQIIPSTSTSPTIDTSGSITNSPININPRTSSATKTQPNCLAVAAPRSSSLPFVTMGQAFSKTNSSAGSASSNAFNRPTHGAVPQAASSSSSQLAATKGVVNAGMKLRRALARRKKDSMNIVVGDGSLPRSSNSDVIHEDTTRGGVVSSRLQGQNGSGPQQEQQYERQPPIQYAPSTSLAPAKVITASSPYSPTPPSSLPSSLSSSPSSSNFSTSPSPSISTHSPRSQRFAQLASQMFNAGRKGKAAAASTLSMSPPTTPPPVPSKAGLMQQQQILAAKRARPPSPVKTMLAQRLKVDNRVSIIPVSPGISSALNYMRMDAIEHERLMEDQEMRDRQTQPGPSSLPSTPLTISPESRESFEIQDVPFRASQDGQKEERKGTPQVPNAEMKEDWRKSDSTMSYHTIRPGSTNSSRPVSEAGSSHTVVPVKRLSALIGDADFGMPEEDDTDIEVMDASSFHADNRDSQWDVITPQATAPSSSLPSVSPSLSTPDSTSASISAAVKAKNRRSISLNVGPNGFNKLAGSGINHLQSVSVVAPRPLPQLPQHPPPTVSASFSMTTPSSRPYQHEITAVARANTGGIDIPNPAGHTSPADQGRKWAGLSPPSTNPLASTSTTSITGNSKPTPPSSYHSHPRHDRTVPAPLDNAGSPPPPVNVTSSTQPNRLPPNPMPSRTSAAPPIIRQTAISMTSTLAPAAGFARRAAEKMGWPWGGGHSSHGHGHSNNSSNANSGYSSSASSSQGHDEPTEWTFGFLEY</sequence>
<evidence type="ECO:0000313" key="2">
    <source>
        <dbReference type="Proteomes" id="UP000308600"/>
    </source>
</evidence>
<accession>A0ACD3B7K0</accession>
<gene>
    <name evidence="1" type="ORF">BDN72DRAFT_123103</name>
</gene>
<proteinExistence type="predicted"/>
<dbReference type="Proteomes" id="UP000308600">
    <property type="component" value="Unassembled WGS sequence"/>
</dbReference>
<reference evidence="1 2" key="1">
    <citation type="journal article" date="2019" name="Nat. Ecol. Evol.">
        <title>Megaphylogeny resolves global patterns of mushroom evolution.</title>
        <authorList>
            <person name="Varga T."/>
            <person name="Krizsan K."/>
            <person name="Foldi C."/>
            <person name="Dima B."/>
            <person name="Sanchez-Garcia M."/>
            <person name="Sanchez-Ramirez S."/>
            <person name="Szollosi G.J."/>
            <person name="Szarkandi J.G."/>
            <person name="Papp V."/>
            <person name="Albert L."/>
            <person name="Andreopoulos W."/>
            <person name="Angelini C."/>
            <person name="Antonin V."/>
            <person name="Barry K.W."/>
            <person name="Bougher N.L."/>
            <person name="Buchanan P."/>
            <person name="Buyck B."/>
            <person name="Bense V."/>
            <person name="Catcheside P."/>
            <person name="Chovatia M."/>
            <person name="Cooper J."/>
            <person name="Damon W."/>
            <person name="Desjardin D."/>
            <person name="Finy P."/>
            <person name="Geml J."/>
            <person name="Haridas S."/>
            <person name="Hughes K."/>
            <person name="Justo A."/>
            <person name="Karasinski D."/>
            <person name="Kautmanova I."/>
            <person name="Kiss B."/>
            <person name="Kocsube S."/>
            <person name="Kotiranta H."/>
            <person name="LaButti K.M."/>
            <person name="Lechner B.E."/>
            <person name="Liimatainen K."/>
            <person name="Lipzen A."/>
            <person name="Lukacs Z."/>
            <person name="Mihaltcheva S."/>
            <person name="Morgado L.N."/>
            <person name="Niskanen T."/>
            <person name="Noordeloos M.E."/>
            <person name="Ohm R.A."/>
            <person name="Ortiz-Santana B."/>
            <person name="Ovrebo C."/>
            <person name="Racz N."/>
            <person name="Riley R."/>
            <person name="Savchenko A."/>
            <person name="Shiryaev A."/>
            <person name="Soop K."/>
            <person name="Spirin V."/>
            <person name="Szebenyi C."/>
            <person name="Tomsovsky M."/>
            <person name="Tulloss R.E."/>
            <person name="Uehling J."/>
            <person name="Grigoriev I.V."/>
            <person name="Vagvolgyi C."/>
            <person name="Papp T."/>
            <person name="Martin F.M."/>
            <person name="Miettinen O."/>
            <person name="Hibbett D.S."/>
            <person name="Nagy L.G."/>
        </authorList>
    </citation>
    <scope>NUCLEOTIDE SEQUENCE [LARGE SCALE GENOMIC DNA]</scope>
    <source>
        <strain evidence="1 2">NL-1719</strain>
    </source>
</reference>
<dbReference type="EMBL" id="ML208271">
    <property type="protein sequence ID" value="TFK74068.1"/>
    <property type="molecule type" value="Genomic_DNA"/>
</dbReference>
<protein>
    <submittedName>
        <fullName evidence="1">Uncharacterized protein</fullName>
    </submittedName>
</protein>